<feature type="transmembrane region" description="Helical" evidence="7">
    <location>
        <begin position="204"/>
        <end position="221"/>
    </location>
</feature>
<keyword evidence="6 7" id="KW-0472">Membrane</keyword>
<dbReference type="EMBL" id="JAWRCO010000001">
    <property type="protein sequence ID" value="MDW6003518.1"/>
    <property type="molecule type" value="Genomic_DNA"/>
</dbReference>
<feature type="transmembrane region" description="Helical" evidence="7">
    <location>
        <begin position="404"/>
        <end position="422"/>
    </location>
</feature>
<evidence type="ECO:0000313" key="10">
    <source>
        <dbReference type="EMBL" id="SMR99688.1"/>
    </source>
</evidence>
<evidence type="ECO:0000256" key="3">
    <source>
        <dbReference type="ARBA" id="ARBA00022475"/>
    </source>
</evidence>
<dbReference type="EMBL" id="FXXI01000001">
    <property type="protein sequence ID" value="SMR99688.1"/>
    <property type="molecule type" value="Genomic_DNA"/>
</dbReference>
<dbReference type="PROSITE" id="PS50850">
    <property type="entry name" value="MFS"/>
    <property type="match status" value="1"/>
</dbReference>
<dbReference type="AlphaFoldDB" id="A0A1Y6IPX6"/>
<feature type="transmembrane region" description="Helical" evidence="7">
    <location>
        <begin position="111"/>
        <end position="129"/>
    </location>
</feature>
<dbReference type="PRINTS" id="PR01036">
    <property type="entry name" value="TCRTETB"/>
</dbReference>
<dbReference type="PANTHER" id="PTHR42718:SF46">
    <property type="entry name" value="BLR6921 PROTEIN"/>
    <property type="match status" value="1"/>
</dbReference>
<dbReference type="Pfam" id="PF07690">
    <property type="entry name" value="MFS_1"/>
    <property type="match status" value="1"/>
</dbReference>
<feature type="transmembrane region" description="Helical" evidence="7">
    <location>
        <begin position="166"/>
        <end position="192"/>
    </location>
</feature>
<dbReference type="RefSeq" id="WP_087479699.1">
    <property type="nucleotide sequence ID" value="NZ_AP024883.1"/>
</dbReference>
<reference evidence="9 12" key="2">
    <citation type="submission" date="2023-11" db="EMBL/GenBank/DDBJ databases">
        <title>Plant-associative lifestyle of Vibrio porteresiae and its evolutionary dynamics.</title>
        <authorList>
            <person name="Rameshkumar N."/>
            <person name="Kirti K."/>
        </authorList>
    </citation>
    <scope>NUCLEOTIDE SEQUENCE [LARGE SCALE GENOMIC DNA]</scope>
    <source>
        <strain evidence="9 12">MSSRF38</strain>
    </source>
</reference>
<protein>
    <submittedName>
        <fullName evidence="9">MFS transporter</fullName>
    </submittedName>
    <submittedName>
        <fullName evidence="10">Putative MFS-type transporter EfpA</fullName>
    </submittedName>
</protein>
<evidence type="ECO:0000256" key="6">
    <source>
        <dbReference type="ARBA" id="ARBA00023136"/>
    </source>
</evidence>
<feature type="transmembrane region" description="Helical" evidence="7">
    <location>
        <begin position="47"/>
        <end position="67"/>
    </location>
</feature>
<dbReference type="Gene3D" id="1.20.1250.20">
    <property type="entry name" value="MFS general substrate transporter like domains"/>
    <property type="match status" value="1"/>
</dbReference>
<feature type="transmembrane region" description="Helical" evidence="7">
    <location>
        <begin position="227"/>
        <end position="246"/>
    </location>
</feature>
<dbReference type="Gene3D" id="1.20.1720.10">
    <property type="entry name" value="Multidrug resistance protein D"/>
    <property type="match status" value="1"/>
</dbReference>
<keyword evidence="12" id="KW-1185">Reference proteome</keyword>
<evidence type="ECO:0000259" key="8">
    <source>
        <dbReference type="PROSITE" id="PS50850"/>
    </source>
</evidence>
<feature type="transmembrane region" description="Helical" evidence="7">
    <location>
        <begin position="303"/>
        <end position="319"/>
    </location>
</feature>
<accession>A0A1Y6IPX6</accession>
<proteinExistence type="predicted"/>
<gene>
    <name evidence="10" type="primary">efpA</name>
    <name evidence="9" type="ORF">SBX37_11730</name>
    <name evidence="10" type="ORF">VIM7927_00916</name>
</gene>
<dbReference type="Proteomes" id="UP000196125">
    <property type="component" value="Unassembled WGS sequence"/>
</dbReference>
<dbReference type="InterPro" id="IPR011701">
    <property type="entry name" value="MFS"/>
</dbReference>
<organism evidence="10 11">
    <name type="scientific">Vibrio mangrovi</name>
    <dbReference type="NCBI Taxonomy" id="474394"/>
    <lineage>
        <taxon>Bacteria</taxon>
        <taxon>Pseudomonadati</taxon>
        <taxon>Pseudomonadota</taxon>
        <taxon>Gammaproteobacteria</taxon>
        <taxon>Vibrionales</taxon>
        <taxon>Vibrionaceae</taxon>
        <taxon>Vibrio</taxon>
    </lineage>
</organism>
<evidence type="ECO:0000256" key="7">
    <source>
        <dbReference type="SAM" id="Phobius"/>
    </source>
</evidence>
<feature type="transmembrane region" description="Helical" evidence="7">
    <location>
        <begin position="267"/>
        <end position="291"/>
    </location>
</feature>
<keyword evidence="5 7" id="KW-1133">Transmembrane helix</keyword>
<evidence type="ECO:0000256" key="2">
    <source>
        <dbReference type="ARBA" id="ARBA00022448"/>
    </source>
</evidence>
<dbReference type="OrthoDB" id="9812221at2"/>
<comment type="subcellular location">
    <subcellularLocation>
        <location evidence="1">Cell membrane</location>
        <topology evidence="1">Multi-pass membrane protein</topology>
    </subcellularLocation>
</comment>
<feature type="transmembrane region" description="Helical" evidence="7">
    <location>
        <begin position="356"/>
        <end position="378"/>
    </location>
</feature>
<evidence type="ECO:0000256" key="1">
    <source>
        <dbReference type="ARBA" id="ARBA00004651"/>
    </source>
</evidence>
<dbReference type="PANTHER" id="PTHR42718">
    <property type="entry name" value="MAJOR FACILITATOR SUPERFAMILY MULTIDRUG TRANSPORTER MFSC"/>
    <property type="match status" value="1"/>
</dbReference>
<dbReference type="InterPro" id="IPR020846">
    <property type="entry name" value="MFS_dom"/>
</dbReference>
<dbReference type="GO" id="GO:0005886">
    <property type="term" value="C:plasma membrane"/>
    <property type="evidence" value="ECO:0007669"/>
    <property type="project" value="UniProtKB-SubCell"/>
</dbReference>
<dbReference type="InterPro" id="IPR036259">
    <property type="entry name" value="MFS_trans_sf"/>
</dbReference>
<dbReference type="GO" id="GO:0022857">
    <property type="term" value="F:transmembrane transporter activity"/>
    <property type="evidence" value="ECO:0007669"/>
    <property type="project" value="InterPro"/>
</dbReference>
<evidence type="ECO:0000313" key="12">
    <source>
        <dbReference type="Proteomes" id="UP001283366"/>
    </source>
</evidence>
<dbReference type="Proteomes" id="UP001283366">
    <property type="component" value="Unassembled WGS sequence"/>
</dbReference>
<reference evidence="10 11" key="1">
    <citation type="submission" date="2017-05" db="EMBL/GenBank/DDBJ databases">
        <authorList>
            <person name="Song R."/>
            <person name="Chenine A.L."/>
            <person name="Ruprecht R.M."/>
        </authorList>
    </citation>
    <scope>NUCLEOTIDE SEQUENCE [LARGE SCALE GENOMIC DNA]</scope>
    <source>
        <strain evidence="10 11">CECT 7927</strain>
    </source>
</reference>
<evidence type="ECO:0000256" key="5">
    <source>
        <dbReference type="ARBA" id="ARBA00022989"/>
    </source>
</evidence>
<keyword evidence="4 7" id="KW-0812">Transmembrane</keyword>
<keyword evidence="2" id="KW-0813">Transport</keyword>
<dbReference type="CDD" id="cd17321">
    <property type="entry name" value="MFS_MMR_MDR_like"/>
    <property type="match status" value="1"/>
</dbReference>
<dbReference type="SUPFAM" id="SSF103473">
    <property type="entry name" value="MFS general substrate transporter"/>
    <property type="match status" value="1"/>
</dbReference>
<keyword evidence="3" id="KW-1003">Cell membrane</keyword>
<sequence length="469" mass="49070">MESESVYANRWHILIVISTIQLILMLDATVVNVALPAIKTELNLNDASLTWVVNAYLITAGALLLLGGKLGDAYGVLKIFKVGLWFFALFSLVAAIAPSPVVLILGRAGQGIGEALAAANGLAIISLVFPKGEERAKAFAIWASVAGLGSIIGVLVSGLLTEYLSWRWVFGINVPIIVLLAIVTSLTIPVFMNASKVRLDIMNAFVLACAVTAISIGVIGSGIESNLLLRAGVAVVGLLAVIGVFFRCKHTSDGIIPKRLLTPSPRFYGYGIIAIQAGTSGALFYLGVLILQGPLGMSPMQAGFSWLPFCLGFFPGIFLSQHLTQTKSPQATALTGLIISSIGLALFAFAAYQTSYWIGMFPAMLVTSIGFGCVAPIAQSLATSDLSEVDAGAGAGIANTVQQLLQVLGVTLFVSIALSVSGDENLASIEASGFSLAFLLCAGLMLLGFFMMLSKRSSVVLNTSSLANQ</sequence>
<feature type="transmembrane region" description="Helical" evidence="7">
    <location>
        <begin position="79"/>
        <end position="105"/>
    </location>
</feature>
<feature type="transmembrane region" description="Helical" evidence="7">
    <location>
        <begin position="12"/>
        <end position="35"/>
    </location>
</feature>
<evidence type="ECO:0000313" key="11">
    <source>
        <dbReference type="Proteomes" id="UP000196125"/>
    </source>
</evidence>
<feature type="transmembrane region" description="Helical" evidence="7">
    <location>
        <begin position="141"/>
        <end position="160"/>
    </location>
</feature>
<evidence type="ECO:0000313" key="9">
    <source>
        <dbReference type="EMBL" id="MDW6003518.1"/>
    </source>
</evidence>
<feature type="transmembrane region" description="Helical" evidence="7">
    <location>
        <begin position="434"/>
        <end position="453"/>
    </location>
</feature>
<name>A0A1Y6IPX6_9VIBR</name>
<evidence type="ECO:0000256" key="4">
    <source>
        <dbReference type="ARBA" id="ARBA00022692"/>
    </source>
</evidence>
<feature type="transmembrane region" description="Helical" evidence="7">
    <location>
        <begin position="331"/>
        <end position="350"/>
    </location>
</feature>
<feature type="domain" description="Major facilitator superfamily (MFS) profile" evidence="8">
    <location>
        <begin position="13"/>
        <end position="460"/>
    </location>
</feature>